<dbReference type="Proteomes" id="UP000183810">
    <property type="component" value="Chromosome"/>
</dbReference>
<evidence type="ECO:0000256" key="1">
    <source>
        <dbReference type="SAM" id="Phobius"/>
    </source>
</evidence>
<gene>
    <name evidence="2" type="ORF">BOX37_02130</name>
</gene>
<sequence>MTRFLALLAGLLLVSAVALINPPVGAAALALVIVSWWWRPAAVVAVLVAIGVIAFADIGVIASAATGLVATTYLLNAAVLHAPEGVVPTTIPSVGGAVLFAIAATTAALVPVEIAWAPLAAPVLIVLIYALLIGGLTPKPRSPGPEGGQLSADAATKTW</sequence>
<keyword evidence="1" id="KW-1133">Transmembrane helix</keyword>
<dbReference type="KEGG" id="nsl:BOX37_02130"/>
<dbReference type="AlphaFoldDB" id="A0A1J0VLQ1"/>
<dbReference type="OrthoDB" id="4571265at2"/>
<reference evidence="2" key="1">
    <citation type="submission" date="2016-11" db="EMBL/GenBank/DDBJ databases">
        <authorList>
            <person name="Jaros S."/>
            <person name="Januszkiewicz K."/>
            <person name="Wedrychowicz H."/>
        </authorList>
    </citation>
    <scope>NUCLEOTIDE SEQUENCE [LARGE SCALE GENOMIC DNA]</scope>
    <source>
        <strain evidence="2">Y48</strain>
    </source>
</reference>
<feature type="transmembrane region" description="Helical" evidence="1">
    <location>
        <begin position="42"/>
        <end position="75"/>
    </location>
</feature>
<accession>A0A1J0VLQ1</accession>
<dbReference type="EMBL" id="CP018082">
    <property type="protein sequence ID" value="APE32963.1"/>
    <property type="molecule type" value="Genomic_DNA"/>
</dbReference>
<feature type="transmembrane region" description="Helical" evidence="1">
    <location>
        <begin position="116"/>
        <end position="136"/>
    </location>
</feature>
<keyword evidence="1" id="KW-0472">Membrane</keyword>
<name>A0A1J0VLQ1_9NOCA</name>
<keyword evidence="3" id="KW-1185">Reference proteome</keyword>
<feature type="transmembrane region" description="Helical" evidence="1">
    <location>
        <begin position="87"/>
        <end position="110"/>
    </location>
</feature>
<evidence type="ECO:0000313" key="3">
    <source>
        <dbReference type="Proteomes" id="UP000183810"/>
    </source>
</evidence>
<evidence type="ECO:0000313" key="2">
    <source>
        <dbReference type="EMBL" id="APE32963.1"/>
    </source>
</evidence>
<organism evidence="2 3">
    <name type="scientific">Nocardia mangyaensis</name>
    <dbReference type="NCBI Taxonomy" id="2213200"/>
    <lineage>
        <taxon>Bacteria</taxon>
        <taxon>Bacillati</taxon>
        <taxon>Actinomycetota</taxon>
        <taxon>Actinomycetes</taxon>
        <taxon>Mycobacteriales</taxon>
        <taxon>Nocardiaceae</taxon>
        <taxon>Nocardia</taxon>
    </lineage>
</organism>
<proteinExistence type="predicted"/>
<protein>
    <submittedName>
        <fullName evidence="2">Uncharacterized protein</fullName>
    </submittedName>
</protein>
<keyword evidence="1" id="KW-0812">Transmembrane</keyword>
<dbReference type="RefSeq" id="WP_071925990.1">
    <property type="nucleotide sequence ID" value="NZ_CP018082.1"/>
</dbReference>